<reference evidence="1" key="2">
    <citation type="submission" date="2015-06" db="UniProtKB">
        <authorList>
            <consortium name="EnsemblPlants"/>
        </authorList>
    </citation>
    <scope>IDENTIFICATION</scope>
</reference>
<sequence length="196" mass="21730">MKGMVVMEREVRVTLRGDRLGQVPRCEARPEPRDPRRELLVRRRADGGLGLHHVRGHSCFFSSRYAIGAEATEAAREAAGGGGEECHGGRARLLRPRRFWNVPDTSSNTEVELSAHRPSNTTRSGRLKPTEMAQVLGASVLFVLRKLPTKRGITQHHPTLGQSGSPQYVISNCSATLCEQKCRLSDTDEPIIKKKI</sequence>
<name>A0A0E0QN62_ORYRU</name>
<evidence type="ECO:0000313" key="2">
    <source>
        <dbReference type="Proteomes" id="UP000008022"/>
    </source>
</evidence>
<evidence type="ECO:0000313" key="1">
    <source>
        <dbReference type="EnsemblPlants" id="ORUFI09G01510.1"/>
    </source>
</evidence>
<dbReference type="EnsemblPlants" id="ORUFI09G01510.1">
    <property type="protein sequence ID" value="ORUFI09G01510.1"/>
    <property type="gene ID" value="ORUFI09G01510"/>
</dbReference>
<keyword evidence="2" id="KW-1185">Reference proteome</keyword>
<dbReference type="AlphaFoldDB" id="A0A0E0QN62"/>
<accession>A0A0E0QN62</accession>
<proteinExistence type="predicted"/>
<reference evidence="2" key="1">
    <citation type="submission" date="2013-06" db="EMBL/GenBank/DDBJ databases">
        <authorList>
            <person name="Zhao Q."/>
        </authorList>
    </citation>
    <scope>NUCLEOTIDE SEQUENCE</scope>
    <source>
        <strain evidence="2">cv. W1943</strain>
    </source>
</reference>
<dbReference type="Gramene" id="ORUFI09G01510.1">
    <property type="protein sequence ID" value="ORUFI09G01510.1"/>
    <property type="gene ID" value="ORUFI09G01510"/>
</dbReference>
<organism evidence="1 2">
    <name type="scientific">Oryza rufipogon</name>
    <name type="common">Brownbeard rice</name>
    <name type="synonym">Asian wild rice</name>
    <dbReference type="NCBI Taxonomy" id="4529"/>
    <lineage>
        <taxon>Eukaryota</taxon>
        <taxon>Viridiplantae</taxon>
        <taxon>Streptophyta</taxon>
        <taxon>Embryophyta</taxon>
        <taxon>Tracheophyta</taxon>
        <taxon>Spermatophyta</taxon>
        <taxon>Magnoliopsida</taxon>
        <taxon>Liliopsida</taxon>
        <taxon>Poales</taxon>
        <taxon>Poaceae</taxon>
        <taxon>BOP clade</taxon>
        <taxon>Oryzoideae</taxon>
        <taxon>Oryzeae</taxon>
        <taxon>Oryzinae</taxon>
        <taxon>Oryza</taxon>
    </lineage>
</organism>
<protein>
    <submittedName>
        <fullName evidence="1">Uncharacterized protein</fullName>
    </submittedName>
</protein>
<dbReference type="Proteomes" id="UP000008022">
    <property type="component" value="Unassembled WGS sequence"/>
</dbReference>